<keyword evidence="4" id="KW-1185">Reference proteome</keyword>
<name>A0A7W8GHU4_9DEIO</name>
<feature type="region of interest" description="Disordered" evidence="1">
    <location>
        <begin position="128"/>
        <end position="180"/>
    </location>
</feature>
<comment type="caution">
    <text evidence="3">The sequence shown here is derived from an EMBL/GenBank/DDBJ whole genome shotgun (WGS) entry which is preliminary data.</text>
</comment>
<dbReference type="Proteomes" id="UP000525389">
    <property type="component" value="Unassembled WGS sequence"/>
</dbReference>
<dbReference type="Gene3D" id="2.60.40.10">
    <property type="entry name" value="Immunoglobulins"/>
    <property type="match status" value="1"/>
</dbReference>
<accession>A0A7W8GHU4</accession>
<gene>
    <name evidence="3" type="ORF">HNQ09_003381</name>
</gene>
<evidence type="ECO:0000313" key="3">
    <source>
        <dbReference type="EMBL" id="MBB5235917.1"/>
    </source>
</evidence>
<dbReference type="EMBL" id="JACHFN010000017">
    <property type="protein sequence ID" value="MBB5235917.1"/>
    <property type="molecule type" value="Genomic_DNA"/>
</dbReference>
<dbReference type="SUPFAM" id="SSF49299">
    <property type="entry name" value="PKD domain"/>
    <property type="match status" value="1"/>
</dbReference>
<evidence type="ECO:0000256" key="2">
    <source>
        <dbReference type="SAM" id="SignalP"/>
    </source>
</evidence>
<proteinExistence type="predicted"/>
<feature type="compositionally biased region" description="Pro residues" evidence="1">
    <location>
        <begin position="152"/>
        <end position="166"/>
    </location>
</feature>
<feature type="chain" id="PRO_5030892932" evidence="2">
    <location>
        <begin position="24"/>
        <end position="588"/>
    </location>
</feature>
<sequence>MFARRLTRSLALLGLLSSSLAAAAPLVVSAGGQSALQRPAVRAGDSWLLPLREVAARLGVAVHSGGQQLVAGRLTVFLEARSLLIDGVPYAGGLGFGADGEPLIEARLLAYALGAQVSTGPAGELILTPGQAPAARPASPVPGGPVLNSPAPDSPAPASPGSPASPAPGTALPDPGNAPQARFVTSKATYAPGEQVQYTDYSFDPEGLNLARQWSGAQPVFFQPGEYPVTLTVTNSKGARSAPLTRVIRVQGATLDTPLTYALRHTAAGQTFADPGVMSYPALTPTRLSALPAALVFSDSPEAPTQPGVLYRDRVSGRVRVVAYHLNRTPRPARLYVLARASGAAASSVQVRRDGSAAPTRLESVLGQVSVLDFLASGAGARHTLGAGEPAVLYASPTLQPGQGAKVLQDLEFSGPAEITTVLLEEGTPPSAATLAGLPVLPPDANHQRGTFPEAVRSLQVTLGALPARLMLGDGVQDPPLSGVDATTGAPQRLMGNYGLQYDLTVQASAPAVVGFVPRGGPYRGAAVTEAAGDRQFLKIPASGMLSDPNTPLLLRRLSPGRTTFSFIPSGGSFLPVVIVFYPQPVSR</sequence>
<dbReference type="RefSeq" id="WP_221269927.1">
    <property type="nucleotide sequence ID" value="NZ_JACHFN010000017.1"/>
</dbReference>
<dbReference type="InterPro" id="IPR013783">
    <property type="entry name" value="Ig-like_fold"/>
</dbReference>
<feature type="signal peptide" evidence="2">
    <location>
        <begin position="1"/>
        <end position="23"/>
    </location>
</feature>
<organism evidence="3 4">
    <name type="scientific">Deinococcus budaensis</name>
    <dbReference type="NCBI Taxonomy" id="1665626"/>
    <lineage>
        <taxon>Bacteria</taxon>
        <taxon>Thermotogati</taxon>
        <taxon>Deinococcota</taxon>
        <taxon>Deinococci</taxon>
        <taxon>Deinococcales</taxon>
        <taxon>Deinococcaceae</taxon>
        <taxon>Deinococcus</taxon>
    </lineage>
</organism>
<dbReference type="AlphaFoldDB" id="A0A7W8GHU4"/>
<protein>
    <submittedName>
        <fullName evidence="3">PKD repeat protein</fullName>
    </submittedName>
</protein>
<evidence type="ECO:0000313" key="4">
    <source>
        <dbReference type="Proteomes" id="UP000525389"/>
    </source>
</evidence>
<reference evidence="3 4" key="1">
    <citation type="submission" date="2020-08" db="EMBL/GenBank/DDBJ databases">
        <title>Genomic Encyclopedia of Type Strains, Phase IV (KMG-IV): sequencing the most valuable type-strain genomes for metagenomic binning, comparative biology and taxonomic classification.</title>
        <authorList>
            <person name="Goeker M."/>
        </authorList>
    </citation>
    <scope>NUCLEOTIDE SEQUENCE [LARGE SCALE GENOMIC DNA]</scope>
    <source>
        <strain evidence="3 4">DSM 101791</strain>
    </source>
</reference>
<evidence type="ECO:0000256" key="1">
    <source>
        <dbReference type="SAM" id="MobiDB-lite"/>
    </source>
</evidence>
<keyword evidence="2" id="KW-0732">Signal</keyword>
<dbReference type="InterPro" id="IPR035986">
    <property type="entry name" value="PKD_dom_sf"/>
</dbReference>